<keyword evidence="3" id="KW-1185">Reference proteome</keyword>
<evidence type="ECO:0000256" key="1">
    <source>
        <dbReference type="SAM" id="Coils"/>
    </source>
</evidence>
<reference evidence="3" key="1">
    <citation type="journal article" date="2019" name="Int. J. Syst. Evol. Microbiol.">
        <title>The Global Catalogue of Microorganisms (GCM) 10K type strain sequencing project: providing services to taxonomists for standard genome sequencing and annotation.</title>
        <authorList>
            <consortium name="The Broad Institute Genomics Platform"/>
            <consortium name="The Broad Institute Genome Sequencing Center for Infectious Disease"/>
            <person name="Wu L."/>
            <person name="Ma J."/>
        </authorList>
    </citation>
    <scope>NUCLEOTIDE SEQUENCE [LARGE SCALE GENOMIC DNA]</scope>
    <source>
        <strain evidence="3">TISTR 2466</strain>
    </source>
</reference>
<name>A0ABW5S0P3_9BACL</name>
<organism evidence="2 3">
    <name type="scientific">Sporolactobacillus shoreicorticis</name>
    <dbReference type="NCBI Taxonomy" id="1923877"/>
    <lineage>
        <taxon>Bacteria</taxon>
        <taxon>Bacillati</taxon>
        <taxon>Bacillota</taxon>
        <taxon>Bacilli</taxon>
        <taxon>Bacillales</taxon>
        <taxon>Sporolactobacillaceae</taxon>
        <taxon>Sporolactobacillus</taxon>
    </lineage>
</organism>
<gene>
    <name evidence="2" type="ORF">ACFSUE_06565</name>
</gene>
<comment type="caution">
    <text evidence="2">The sequence shown here is derived from an EMBL/GenBank/DDBJ whole genome shotgun (WGS) entry which is preliminary data.</text>
</comment>
<proteinExistence type="predicted"/>
<keyword evidence="1" id="KW-0175">Coiled coil</keyword>
<dbReference type="InterPro" id="IPR015988">
    <property type="entry name" value="STAT_TF_CC"/>
</dbReference>
<sequence length="95" mass="11035">MANELQMVMQAIKELGNNISTLDGRIGKLEHKIGKLEQRMDHIEQEMHSGFSALKQEIKDKHFDVLDHIDLLREDTLNTSLDVQRLKRKVKEAEL</sequence>
<evidence type="ECO:0000313" key="2">
    <source>
        <dbReference type="EMBL" id="MFD2693294.1"/>
    </source>
</evidence>
<protein>
    <submittedName>
        <fullName evidence="2">Uncharacterized protein</fullName>
    </submittedName>
</protein>
<feature type="coiled-coil region" evidence="1">
    <location>
        <begin position="19"/>
        <end position="46"/>
    </location>
</feature>
<dbReference type="Gene3D" id="1.20.5.2280">
    <property type="match status" value="1"/>
</dbReference>
<evidence type="ECO:0000313" key="3">
    <source>
        <dbReference type="Proteomes" id="UP001597399"/>
    </source>
</evidence>
<accession>A0ABW5S0P3</accession>
<dbReference type="SUPFAM" id="SSF47655">
    <property type="entry name" value="STAT"/>
    <property type="match status" value="1"/>
</dbReference>
<dbReference type="Proteomes" id="UP001597399">
    <property type="component" value="Unassembled WGS sequence"/>
</dbReference>
<dbReference type="RefSeq" id="WP_253058131.1">
    <property type="nucleotide sequence ID" value="NZ_JAMXWM010000002.1"/>
</dbReference>
<dbReference type="EMBL" id="JBHUMQ010000015">
    <property type="protein sequence ID" value="MFD2693294.1"/>
    <property type="molecule type" value="Genomic_DNA"/>
</dbReference>